<evidence type="ECO:0000313" key="3">
    <source>
        <dbReference type="Proteomes" id="UP000033946"/>
    </source>
</evidence>
<feature type="region of interest" description="Disordered" evidence="1">
    <location>
        <begin position="47"/>
        <end position="74"/>
    </location>
</feature>
<gene>
    <name evidence="2" type="ORF">UX69_C0009G0002</name>
</gene>
<feature type="compositionally biased region" description="Acidic residues" evidence="1">
    <location>
        <begin position="53"/>
        <end position="74"/>
    </location>
</feature>
<sequence length="74" mass="7644">MDDKDTKDNIVVGSGKVEVCQACMDGECGSCEGDSCVCAHGVVGKEHAHDGEVGGDLEDGDLEEEPDEDDDGDA</sequence>
<accession>A0A0G1QVD2</accession>
<name>A0A0G1QVD2_UNCKA</name>
<proteinExistence type="predicted"/>
<organism evidence="2 3">
    <name type="scientific">candidate division WWE3 bacterium GW2011_GWA2_46_9</name>
    <dbReference type="NCBI Taxonomy" id="1619111"/>
    <lineage>
        <taxon>Bacteria</taxon>
        <taxon>Katanobacteria</taxon>
    </lineage>
</organism>
<reference evidence="2 3" key="1">
    <citation type="journal article" date="2015" name="Nature">
        <title>rRNA introns, odd ribosomes, and small enigmatic genomes across a large radiation of phyla.</title>
        <authorList>
            <person name="Brown C.T."/>
            <person name="Hug L.A."/>
            <person name="Thomas B.C."/>
            <person name="Sharon I."/>
            <person name="Castelle C.J."/>
            <person name="Singh A."/>
            <person name="Wilkins M.J."/>
            <person name="Williams K.H."/>
            <person name="Banfield J.F."/>
        </authorList>
    </citation>
    <scope>NUCLEOTIDE SEQUENCE [LARGE SCALE GENOMIC DNA]</scope>
</reference>
<dbReference type="Proteomes" id="UP000033946">
    <property type="component" value="Unassembled WGS sequence"/>
</dbReference>
<protein>
    <submittedName>
        <fullName evidence="2">Uncharacterized protein</fullName>
    </submittedName>
</protein>
<evidence type="ECO:0000256" key="1">
    <source>
        <dbReference type="SAM" id="MobiDB-lite"/>
    </source>
</evidence>
<dbReference type="EMBL" id="LCNE01000009">
    <property type="protein sequence ID" value="KKU48872.1"/>
    <property type="molecule type" value="Genomic_DNA"/>
</dbReference>
<comment type="caution">
    <text evidence="2">The sequence shown here is derived from an EMBL/GenBank/DDBJ whole genome shotgun (WGS) entry which is preliminary data.</text>
</comment>
<dbReference type="AlphaFoldDB" id="A0A0G1QVD2"/>
<evidence type="ECO:0000313" key="2">
    <source>
        <dbReference type="EMBL" id="KKU48872.1"/>
    </source>
</evidence>